<dbReference type="Proteomes" id="UP000219338">
    <property type="component" value="Unassembled WGS sequence"/>
</dbReference>
<protein>
    <submittedName>
        <fullName evidence="1">Uncharacterized protein</fullName>
    </submittedName>
</protein>
<dbReference type="AlphaFoldDB" id="A0A284S0Y4"/>
<dbReference type="EMBL" id="FUEG01000024">
    <property type="protein sequence ID" value="SJL14596.1"/>
    <property type="molecule type" value="Genomic_DNA"/>
</dbReference>
<evidence type="ECO:0000313" key="1">
    <source>
        <dbReference type="EMBL" id="SJL14596.1"/>
    </source>
</evidence>
<reference evidence="2" key="1">
    <citation type="journal article" date="2017" name="Nat. Ecol. Evol.">
        <title>Genome expansion and lineage-specific genetic innovations in the forest pathogenic fungi Armillaria.</title>
        <authorList>
            <person name="Sipos G."/>
            <person name="Prasanna A.N."/>
            <person name="Walter M.C."/>
            <person name="O'Connor E."/>
            <person name="Balint B."/>
            <person name="Krizsan K."/>
            <person name="Kiss B."/>
            <person name="Hess J."/>
            <person name="Varga T."/>
            <person name="Slot J."/>
            <person name="Riley R."/>
            <person name="Boka B."/>
            <person name="Rigling D."/>
            <person name="Barry K."/>
            <person name="Lee J."/>
            <person name="Mihaltcheva S."/>
            <person name="LaButti K."/>
            <person name="Lipzen A."/>
            <person name="Waldron R."/>
            <person name="Moloney N.M."/>
            <person name="Sperisen C."/>
            <person name="Kredics L."/>
            <person name="Vagvoelgyi C."/>
            <person name="Patrignani A."/>
            <person name="Fitzpatrick D."/>
            <person name="Nagy I."/>
            <person name="Doyle S."/>
            <person name="Anderson J.B."/>
            <person name="Grigoriev I.V."/>
            <person name="Gueldener U."/>
            <person name="Muensterkoetter M."/>
            <person name="Nagy L.G."/>
        </authorList>
    </citation>
    <scope>NUCLEOTIDE SEQUENCE [LARGE SCALE GENOMIC DNA]</scope>
    <source>
        <strain evidence="2">C18/9</strain>
    </source>
</reference>
<accession>A0A284S0Y4</accession>
<organism evidence="1 2">
    <name type="scientific">Armillaria ostoyae</name>
    <name type="common">Armillaria root rot fungus</name>
    <dbReference type="NCBI Taxonomy" id="47428"/>
    <lineage>
        <taxon>Eukaryota</taxon>
        <taxon>Fungi</taxon>
        <taxon>Dikarya</taxon>
        <taxon>Basidiomycota</taxon>
        <taxon>Agaricomycotina</taxon>
        <taxon>Agaricomycetes</taxon>
        <taxon>Agaricomycetidae</taxon>
        <taxon>Agaricales</taxon>
        <taxon>Marasmiineae</taxon>
        <taxon>Physalacriaceae</taxon>
        <taxon>Armillaria</taxon>
    </lineage>
</organism>
<keyword evidence="2" id="KW-1185">Reference proteome</keyword>
<gene>
    <name evidence="1" type="ORF">ARMOST_18059</name>
</gene>
<proteinExistence type="predicted"/>
<sequence length="141" mass="16478">MFSVELLASRLSSKLLTLYRRDKLPGYEKSTTKLYITMGPNKMPYYWAPPIERFKSRPSVAVGISISTRRCWTDSDKDMLPISTRGRCSWWEDDVQRRTTRFEAQLEIIDPSSVITGSQITQGQIDWLWVRPFTDSFWTSN</sequence>
<name>A0A284S0Y4_ARMOS</name>
<evidence type="ECO:0000313" key="2">
    <source>
        <dbReference type="Proteomes" id="UP000219338"/>
    </source>
</evidence>